<dbReference type="SUPFAM" id="SSF52141">
    <property type="entry name" value="Uracil-DNA glycosylase-like"/>
    <property type="match status" value="1"/>
</dbReference>
<dbReference type="InterPro" id="IPR036895">
    <property type="entry name" value="Uracil-DNA_glycosylase-like_sf"/>
</dbReference>
<proteinExistence type="predicted"/>
<evidence type="ECO:0000313" key="10">
    <source>
        <dbReference type="Proteomes" id="UP000564378"/>
    </source>
</evidence>
<keyword evidence="3" id="KW-0227">DNA damage</keyword>
<feature type="domain" description="Uracil-DNA glycosylase-like" evidence="8">
    <location>
        <begin position="88"/>
        <end position="232"/>
    </location>
</feature>
<evidence type="ECO:0000313" key="9">
    <source>
        <dbReference type="EMBL" id="MBC2777638.1"/>
    </source>
</evidence>
<name>A0A842HUI1_9SPHN</name>
<evidence type="ECO:0000256" key="5">
    <source>
        <dbReference type="ARBA" id="ARBA00023004"/>
    </source>
</evidence>
<evidence type="ECO:0000256" key="1">
    <source>
        <dbReference type="ARBA" id="ARBA00022485"/>
    </source>
</evidence>
<organism evidence="9 10">
    <name type="scientific">Parasphingopyxis marina</name>
    <dbReference type="NCBI Taxonomy" id="2761622"/>
    <lineage>
        <taxon>Bacteria</taxon>
        <taxon>Pseudomonadati</taxon>
        <taxon>Pseudomonadota</taxon>
        <taxon>Alphaproteobacteria</taxon>
        <taxon>Sphingomonadales</taxon>
        <taxon>Sphingomonadaceae</taxon>
        <taxon>Parasphingopyxis</taxon>
    </lineage>
</organism>
<accession>A0A842HUI1</accession>
<dbReference type="GO" id="GO:0051539">
    <property type="term" value="F:4 iron, 4 sulfur cluster binding"/>
    <property type="evidence" value="ECO:0007669"/>
    <property type="project" value="UniProtKB-KW"/>
</dbReference>
<sequence length="240" mass="25409">MAVGGEMESALDWWREAGADVIVGDEPRGWLTESKPLAPKAPTKGAPVAVDTPPVPVAMPSALAEFRPWLLDATIIEAPREARLDAAGDPASGLMVLIDMPEQGDESAGKLLSGEAGLLFDRMLAAIGRDRASIYLAAFSPARVLGGALNETAFAALADAAKRHVALAAPRQLLLMGEAPSRAFCGVSLNEARGKQRVLNHDGGTVSAIATFHPRFLLQQPRLKAQSWKDLQMLVEGMNA</sequence>
<gene>
    <name evidence="9" type="ORF">H6P80_08385</name>
</gene>
<reference evidence="9 10" key="1">
    <citation type="submission" date="2020-08" db="EMBL/GenBank/DDBJ databases">
        <title>Draft genome sequence of Parasphingopyxis sp. GrpM-11.</title>
        <authorList>
            <person name="Oh J."/>
            <person name="Roh D.-H."/>
        </authorList>
    </citation>
    <scope>NUCLEOTIDE SEQUENCE [LARGE SCALE GENOMIC DNA]</scope>
    <source>
        <strain evidence="9 10">GrpM-11</strain>
    </source>
</reference>
<evidence type="ECO:0000256" key="4">
    <source>
        <dbReference type="ARBA" id="ARBA00022801"/>
    </source>
</evidence>
<keyword evidence="1" id="KW-0004">4Fe-4S</keyword>
<keyword evidence="6" id="KW-0411">Iron-sulfur</keyword>
<evidence type="ECO:0000259" key="8">
    <source>
        <dbReference type="Pfam" id="PF03167"/>
    </source>
</evidence>
<protein>
    <submittedName>
        <fullName evidence="9">Uracil-DNA glycosylase</fullName>
    </submittedName>
</protein>
<dbReference type="Pfam" id="PF03167">
    <property type="entry name" value="UDG"/>
    <property type="match status" value="1"/>
</dbReference>
<keyword evidence="5" id="KW-0408">Iron</keyword>
<dbReference type="EMBL" id="JACJVJ010000001">
    <property type="protein sequence ID" value="MBC2777638.1"/>
    <property type="molecule type" value="Genomic_DNA"/>
</dbReference>
<dbReference type="Proteomes" id="UP000564378">
    <property type="component" value="Unassembled WGS sequence"/>
</dbReference>
<dbReference type="GO" id="GO:0006281">
    <property type="term" value="P:DNA repair"/>
    <property type="evidence" value="ECO:0007669"/>
    <property type="project" value="UniProtKB-KW"/>
</dbReference>
<dbReference type="InterPro" id="IPR005122">
    <property type="entry name" value="Uracil-DNA_glycosylase-like"/>
</dbReference>
<dbReference type="RefSeq" id="WP_185800834.1">
    <property type="nucleotide sequence ID" value="NZ_JACJVJ010000001.1"/>
</dbReference>
<comment type="caution">
    <text evidence="9">The sequence shown here is derived from an EMBL/GenBank/DDBJ whole genome shotgun (WGS) entry which is preliminary data.</text>
</comment>
<keyword evidence="4" id="KW-0378">Hydrolase</keyword>
<dbReference type="Gene3D" id="3.40.470.10">
    <property type="entry name" value="Uracil-DNA glycosylase-like domain"/>
    <property type="match status" value="1"/>
</dbReference>
<dbReference type="AlphaFoldDB" id="A0A842HUI1"/>
<dbReference type="PANTHER" id="PTHR33693:SF1">
    <property type="entry name" value="TYPE-4 URACIL-DNA GLYCOSYLASE"/>
    <property type="match status" value="1"/>
</dbReference>
<dbReference type="GO" id="GO:0046872">
    <property type="term" value="F:metal ion binding"/>
    <property type="evidence" value="ECO:0007669"/>
    <property type="project" value="UniProtKB-KW"/>
</dbReference>
<evidence type="ECO:0000256" key="3">
    <source>
        <dbReference type="ARBA" id="ARBA00022763"/>
    </source>
</evidence>
<keyword evidence="2" id="KW-0479">Metal-binding</keyword>
<evidence type="ECO:0000256" key="7">
    <source>
        <dbReference type="ARBA" id="ARBA00023204"/>
    </source>
</evidence>
<evidence type="ECO:0000256" key="2">
    <source>
        <dbReference type="ARBA" id="ARBA00022723"/>
    </source>
</evidence>
<evidence type="ECO:0000256" key="6">
    <source>
        <dbReference type="ARBA" id="ARBA00023014"/>
    </source>
</evidence>
<dbReference type="GO" id="GO:0097506">
    <property type="term" value="F:deaminated base DNA N-glycosylase activity"/>
    <property type="evidence" value="ECO:0007669"/>
    <property type="project" value="UniProtKB-ARBA"/>
</dbReference>
<keyword evidence="10" id="KW-1185">Reference proteome</keyword>
<keyword evidence="7" id="KW-0234">DNA repair</keyword>
<dbReference type="PANTHER" id="PTHR33693">
    <property type="entry name" value="TYPE-5 URACIL-DNA GLYCOSYLASE"/>
    <property type="match status" value="1"/>
</dbReference>
<dbReference type="InterPro" id="IPR051536">
    <property type="entry name" value="UDG_Type-4/5"/>
</dbReference>